<dbReference type="EMBL" id="CM000638">
    <property type="protein sequence ID" value="EED95868.1"/>
    <property type="molecule type" value="Genomic_DNA"/>
</dbReference>
<dbReference type="SUPFAM" id="SSF51126">
    <property type="entry name" value="Pectin lyase-like"/>
    <property type="match status" value="1"/>
</dbReference>
<dbReference type="GO" id="GO:0005576">
    <property type="term" value="C:extracellular region"/>
    <property type="evidence" value="ECO:0007669"/>
    <property type="project" value="UniProtKB-SubCell"/>
</dbReference>
<feature type="domain" description="Calcineurin-like phosphoesterase" evidence="9">
    <location>
        <begin position="383"/>
        <end position="532"/>
    </location>
</feature>
<feature type="compositionally biased region" description="Basic residues" evidence="8">
    <location>
        <begin position="315"/>
        <end position="331"/>
    </location>
</feature>
<proteinExistence type="predicted"/>
<dbReference type="AlphaFoldDB" id="B8BQY3"/>
<dbReference type="Pfam" id="PF00149">
    <property type="entry name" value="Metallophos"/>
    <property type="match status" value="1"/>
</dbReference>
<dbReference type="PaxDb" id="35128-Thaps1436"/>
<evidence type="ECO:0000313" key="10">
    <source>
        <dbReference type="EMBL" id="EED95868.1"/>
    </source>
</evidence>
<keyword evidence="11" id="KW-1185">Reference proteome</keyword>
<dbReference type="InterPro" id="IPR011050">
    <property type="entry name" value="Pectin_lyase_fold/virulence"/>
</dbReference>
<keyword evidence="6" id="KW-0472">Membrane</keyword>
<evidence type="ECO:0000256" key="3">
    <source>
        <dbReference type="ARBA" id="ARBA00004613"/>
    </source>
</evidence>
<keyword evidence="5" id="KW-0732">Signal</keyword>
<dbReference type="InterPro" id="IPR004843">
    <property type="entry name" value="Calcineurin-like_PHP"/>
</dbReference>
<evidence type="ECO:0000259" key="9">
    <source>
        <dbReference type="Pfam" id="PF00149"/>
    </source>
</evidence>
<evidence type="ECO:0000256" key="6">
    <source>
        <dbReference type="ARBA" id="ARBA00023136"/>
    </source>
</evidence>
<dbReference type="Proteomes" id="UP000001449">
    <property type="component" value="Chromosome 1"/>
</dbReference>
<keyword evidence="7" id="KW-0998">Cell outer membrane</keyword>
<dbReference type="InterPro" id="IPR003368">
    <property type="entry name" value="POMP_repeat"/>
</dbReference>
<evidence type="ECO:0000256" key="2">
    <source>
        <dbReference type="ARBA" id="ARBA00004442"/>
    </source>
</evidence>
<dbReference type="InParanoid" id="B8BQY3"/>
<evidence type="ECO:0000256" key="1">
    <source>
        <dbReference type="ARBA" id="ARBA00004196"/>
    </source>
</evidence>
<evidence type="ECO:0000256" key="4">
    <source>
        <dbReference type="ARBA" id="ARBA00022525"/>
    </source>
</evidence>
<protein>
    <recommendedName>
        <fullName evidence="9">Calcineurin-like phosphoesterase domain-containing protein</fullName>
    </recommendedName>
</protein>
<dbReference type="Pfam" id="PF02415">
    <property type="entry name" value="Chlam_PMP"/>
    <property type="match status" value="1"/>
</dbReference>
<organism evidence="10 11">
    <name type="scientific">Thalassiosira pseudonana</name>
    <name type="common">Marine diatom</name>
    <name type="synonym">Cyclotella nana</name>
    <dbReference type="NCBI Taxonomy" id="35128"/>
    <lineage>
        <taxon>Eukaryota</taxon>
        <taxon>Sar</taxon>
        <taxon>Stramenopiles</taxon>
        <taxon>Ochrophyta</taxon>
        <taxon>Bacillariophyta</taxon>
        <taxon>Coscinodiscophyceae</taxon>
        <taxon>Thalassiosirophycidae</taxon>
        <taxon>Thalassiosirales</taxon>
        <taxon>Thalassiosiraceae</taxon>
        <taxon>Thalassiosira</taxon>
    </lineage>
</organism>
<reference evidence="10 11" key="2">
    <citation type="journal article" date="2008" name="Nature">
        <title>The Phaeodactylum genome reveals the evolutionary history of diatom genomes.</title>
        <authorList>
            <person name="Bowler C."/>
            <person name="Allen A.E."/>
            <person name="Badger J.H."/>
            <person name="Grimwood J."/>
            <person name="Jabbari K."/>
            <person name="Kuo A."/>
            <person name="Maheswari U."/>
            <person name="Martens C."/>
            <person name="Maumus F."/>
            <person name="Otillar R.P."/>
            <person name="Rayko E."/>
            <person name="Salamov A."/>
            <person name="Vandepoele K."/>
            <person name="Beszteri B."/>
            <person name="Gruber A."/>
            <person name="Heijde M."/>
            <person name="Katinka M."/>
            <person name="Mock T."/>
            <person name="Valentin K."/>
            <person name="Verret F."/>
            <person name="Berges J.A."/>
            <person name="Brownlee C."/>
            <person name="Cadoret J.P."/>
            <person name="Chiovitti A."/>
            <person name="Choi C.J."/>
            <person name="Coesel S."/>
            <person name="De Martino A."/>
            <person name="Detter J.C."/>
            <person name="Durkin C."/>
            <person name="Falciatore A."/>
            <person name="Fournet J."/>
            <person name="Haruta M."/>
            <person name="Huysman M.J."/>
            <person name="Jenkins B.D."/>
            <person name="Jiroutova K."/>
            <person name="Jorgensen R.E."/>
            <person name="Joubert Y."/>
            <person name="Kaplan A."/>
            <person name="Kroger N."/>
            <person name="Kroth P.G."/>
            <person name="La Roche J."/>
            <person name="Lindquist E."/>
            <person name="Lommer M."/>
            <person name="Martin-Jezequel V."/>
            <person name="Lopez P.J."/>
            <person name="Lucas S."/>
            <person name="Mangogna M."/>
            <person name="McGinnis K."/>
            <person name="Medlin L.K."/>
            <person name="Montsant A."/>
            <person name="Oudot-Le Secq M.P."/>
            <person name="Napoli C."/>
            <person name="Obornik M."/>
            <person name="Parker M.S."/>
            <person name="Petit J.L."/>
            <person name="Porcel B.M."/>
            <person name="Poulsen N."/>
            <person name="Robison M."/>
            <person name="Rychlewski L."/>
            <person name="Rynearson T.A."/>
            <person name="Schmutz J."/>
            <person name="Shapiro H."/>
            <person name="Siaut M."/>
            <person name="Stanley M."/>
            <person name="Sussman M.R."/>
            <person name="Taylor A.R."/>
            <person name="Vardi A."/>
            <person name="von Dassow P."/>
            <person name="Vyverman W."/>
            <person name="Willis A."/>
            <person name="Wyrwicz L.S."/>
            <person name="Rokhsar D.S."/>
            <person name="Weissenbach J."/>
            <person name="Armbrust E.V."/>
            <person name="Green B.R."/>
            <person name="Van de Peer Y."/>
            <person name="Grigoriev I.V."/>
        </authorList>
    </citation>
    <scope>NUCLEOTIDE SEQUENCE [LARGE SCALE GENOMIC DNA]</scope>
    <source>
        <strain evidence="10 11">CCMP1335</strain>
    </source>
</reference>
<dbReference type="InterPro" id="IPR051918">
    <property type="entry name" value="STPP_CPPED1"/>
</dbReference>
<dbReference type="PANTHER" id="PTHR43143">
    <property type="entry name" value="METALLOPHOSPHOESTERASE, CALCINEURIN SUPERFAMILY"/>
    <property type="match status" value="1"/>
</dbReference>
<name>B8BQY3_THAPS</name>
<evidence type="ECO:0000256" key="8">
    <source>
        <dbReference type="SAM" id="MobiDB-lite"/>
    </source>
</evidence>
<dbReference type="GO" id="GO:0016787">
    <property type="term" value="F:hydrolase activity"/>
    <property type="evidence" value="ECO:0007669"/>
    <property type="project" value="InterPro"/>
</dbReference>
<accession>B8BQY3</accession>
<dbReference type="RefSeq" id="XP_002286227.1">
    <property type="nucleotide sequence ID" value="XM_002286191.1"/>
</dbReference>
<dbReference type="KEGG" id="tps:THAPSDRAFT_1436"/>
<dbReference type="SUPFAM" id="SSF56300">
    <property type="entry name" value="Metallo-dependent phosphatases"/>
    <property type="match status" value="1"/>
</dbReference>
<feature type="region of interest" description="Disordered" evidence="8">
    <location>
        <begin position="303"/>
        <end position="354"/>
    </location>
</feature>
<sequence>MKQFQSQDLSNHTCLRMTRRRVAISCVNGGECIFKATSTQDGAGTFIDIRGSRAQATLQGLTFMNAATSAVLLAKKAGSSTKDVVKAEDILESMFCECNFLGNQGHTGAAIRAHPVTRVHVESCTFSQNLALSGGGAIHNAAEEMSLVSNTFDDNSAQIGVVYTSPRSKVILLENTFLLGDNQQQYESAAIYVHVEDESNFVDGGGNSGYDTIDADSKTVSYCNGVYINNEDECIPFVNDLYTEDSRCTNAQGVFRNDAGELRRCQWLSSKTRRTTNCGGLTELGKMCPKACDECHVIDTSAGQSAKDNKEAQRLRRKRKKLKKKQQRQKQRNQASSLSYPTQRPTIRTNQPLEGEKNTNDIVFYVVGDAPYRVSELDPTDGFPNTIRNIPNDADFIIHVGDILSAKESECHLSWYKQVAFMLTQSNSPVFITPGDNDWLAWSQWMETFENFEMNWSPHVFDIVHQPSMAENVSFVHKGVLFVIVHLVSDPYDIESERELRHKSELAWVKYQIETHKGDIDAIVIVGHSPPSVLNRDFFSIREGGIAETIETLDIPVLYIHGSGHKFVEEEQFNSLDNFLRIQVPGRETPPLQVTIDQSKKFWFDFNDAITTTVCCEGGWPSRS</sequence>
<dbReference type="PANTHER" id="PTHR43143:SF1">
    <property type="entry name" value="SERINE_THREONINE-PROTEIN PHOSPHATASE CPPED1"/>
    <property type="match status" value="1"/>
</dbReference>
<evidence type="ECO:0000313" key="11">
    <source>
        <dbReference type="Proteomes" id="UP000001449"/>
    </source>
</evidence>
<reference evidence="10 11" key="1">
    <citation type="journal article" date="2004" name="Science">
        <title>The genome of the diatom Thalassiosira pseudonana: ecology, evolution, and metabolism.</title>
        <authorList>
            <person name="Armbrust E.V."/>
            <person name="Berges J.A."/>
            <person name="Bowler C."/>
            <person name="Green B.R."/>
            <person name="Martinez D."/>
            <person name="Putnam N.H."/>
            <person name="Zhou S."/>
            <person name="Allen A.E."/>
            <person name="Apt K.E."/>
            <person name="Bechner M."/>
            <person name="Brzezinski M.A."/>
            <person name="Chaal B.K."/>
            <person name="Chiovitti A."/>
            <person name="Davis A.K."/>
            <person name="Demarest M.S."/>
            <person name="Detter J.C."/>
            <person name="Glavina T."/>
            <person name="Goodstein D."/>
            <person name="Hadi M.Z."/>
            <person name="Hellsten U."/>
            <person name="Hildebrand M."/>
            <person name="Jenkins B.D."/>
            <person name="Jurka J."/>
            <person name="Kapitonov V.V."/>
            <person name="Kroger N."/>
            <person name="Lau W.W."/>
            <person name="Lane T.W."/>
            <person name="Larimer F.W."/>
            <person name="Lippmeier J.C."/>
            <person name="Lucas S."/>
            <person name="Medina M."/>
            <person name="Montsant A."/>
            <person name="Obornik M."/>
            <person name="Parker M.S."/>
            <person name="Palenik B."/>
            <person name="Pazour G.J."/>
            <person name="Richardson P.M."/>
            <person name="Rynearson T.A."/>
            <person name="Saito M.A."/>
            <person name="Schwartz D.C."/>
            <person name="Thamatrakoln K."/>
            <person name="Valentin K."/>
            <person name="Vardi A."/>
            <person name="Wilkerson F.P."/>
            <person name="Rokhsar D.S."/>
        </authorList>
    </citation>
    <scope>NUCLEOTIDE SEQUENCE [LARGE SCALE GENOMIC DNA]</scope>
    <source>
        <strain evidence="10 11">CCMP1335</strain>
    </source>
</reference>
<keyword evidence="4" id="KW-0964">Secreted</keyword>
<evidence type="ECO:0000256" key="5">
    <source>
        <dbReference type="ARBA" id="ARBA00022729"/>
    </source>
</evidence>
<dbReference type="GeneID" id="7451517"/>
<dbReference type="InterPro" id="IPR029052">
    <property type="entry name" value="Metallo-depent_PP-like"/>
</dbReference>
<gene>
    <name evidence="10" type="ORF">THAPSDRAFT_1436</name>
</gene>
<dbReference type="HOGENOM" id="CLU_438400_0_0_1"/>
<feature type="compositionally biased region" description="Polar residues" evidence="8">
    <location>
        <begin position="333"/>
        <end position="352"/>
    </location>
</feature>
<evidence type="ECO:0000256" key="7">
    <source>
        <dbReference type="ARBA" id="ARBA00023237"/>
    </source>
</evidence>
<comment type="subcellular location">
    <subcellularLocation>
        <location evidence="1">Cell envelope</location>
    </subcellularLocation>
    <subcellularLocation>
        <location evidence="2">Cell outer membrane</location>
    </subcellularLocation>
    <subcellularLocation>
        <location evidence="3">Secreted</location>
    </subcellularLocation>
</comment>
<dbReference type="Gene3D" id="3.60.21.10">
    <property type="match status" value="1"/>
</dbReference>